<proteinExistence type="predicted"/>
<evidence type="ECO:0008006" key="3">
    <source>
        <dbReference type="Google" id="ProtNLM"/>
    </source>
</evidence>
<gene>
    <name evidence="1" type="ORF">L0P79_11870</name>
</gene>
<protein>
    <recommendedName>
        <fullName evidence="3">RNA ligase domain-containing protein</fullName>
    </recommendedName>
</protein>
<reference evidence="1 2" key="1">
    <citation type="submission" date="2022-01" db="EMBL/GenBank/DDBJ databases">
        <title>Collection of gut derived symbiotic bacterial strains cultured from healthy donors.</title>
        <authorList>
            <person name="Lin H."/>
            <person name="Kohout C."/>
            <person name="Waligurski E."/>
            <person name="Pamer E.G."/>
        </authorList>
    </citation>
    <scope>NUCLEOTIDE SEQUENCE [LARGE SCALE GENOMIC DNA]</scope>
    <source>
        <strain evidence="1 2">DFI.3.7</strain>
    </source>
</reference>
<dbReference type="RefSeq" id="WP_238074361.1">
    <property type="nucleotide sequence ID" value="NZ_JAKNJB010000020.1"/>
</dbReference>
<dbReference type="Proteomes" id="UP001200313">
    <property type="component" value="Unassembled WGS sequence"/>
</dbReference>
<sequence>MRKIPTLFVREFLPNHKILITDQVTPGCEWVLAGEGVATRKLDGTCTLVQDGRLYKRYDAKNGKPIPPNAVPCQPEADPITGHLPCWMPVSETDPGDKWFVATFKSVGPLADGTYELCGPHFNSNREKLDHDAFFRHGDIVLEGVPRDFNGIRAYLEMHNIEGIVFHRGNGEMCKIKRSDFGFRWGQRERSTT</sequence>
<dbReference type="EMBL" id="JAKNJB010000020">
    <property type="protein sequence ID" value="MCG4527769.1"/>
    <property type="molecule type" value="Genomic_DNA"/>
</dbReference>
<accession>A0ABS9MAD8</accession>
<name>A0ABS9MAD8_9FIRM</name>
<evidence type="ECO:0000313" key="2">
    <source>
        <dbReference type="Proteomes" id="UP001200313"/>
    </source>
</evidence>
<evidence type="ECO:0000313" key="1">
    <source>
        <dbReference type="EMBL" id="MCG4527769.1"/>
    </source>
</evidence>
<keyword evidence="2" id="KW-1185">Reference proteome</keyword>
<organism evidence="1 2">
    <name type="scientific">Intestinimonas massiliensis</name>
    <name type="common">ex Afouda et al. 2020</name>
    <dbReference type="NCBI Taxonomy" id="1673721"/>
    <lineage>
        <taxon>Bacteria</taxon>
        <taxon>Bacillati</taxon>
        <taxon>Bacillota</taxon>
        <taxon>Clostridia</taxon>
        <taxon>Eubacteriales</taxon>
        <taxon>Intestinimonas</taxon>
    </lineage>
</organism>
<comment type="caution">
    <text evidence="1">The sequence shown here is derived from an EMBL/GenBank/DDBJ whole genome shotgun (WGS) entry which is preliminary data.</text>
</comment>